<evidence type="ECO:0000256" key="1">
    <source>
        <dbReference type="ARBA" id="ARBA00023002"/>
    </source>
</evidence>
<sequence>MPIKIGLVGAGEVTQTIVLPNLRLLSDLYEVNALCDISQQTLEHVSTKFNIKQTYTDYTQMIEEGDIEAVMVLTADEYHAPIAVEALQHKKAVFVEKPMALSQQAAALIIKARDENNGVVFVGYQRRYSPAFEEAVQIVRGMSSISYCRVRDIIGPNSIFVGQSGTFPRKYTDFPETSSADMKRRSSEIAEQALGSAETDSQAYNLYRLLGSLGSHDLSAMRELLGIPKGVCGVSNTTPSNAGGFFTAMFDYGGFVAMYETGVDQVGLFDAHIEVYGDGKRVKVEFDTPYVKGLPVKLVVGESDKDGRYIERVVRPTYEDAYTIEYKAFYDAVRNGKQYKTTADDARCDLEIFKMITDAFVRQDK</sequence>
<accession>A0A4T0I799</accession>
<dbReference type="SUPFAM" id="SSF51735">
    <property type="entry name" value="NAD(P)-binding Rossmann-fold domains"/>
    <property type="match status" value="1"/>
</dbReference>
<protein>
    <recommendedName>
        <fullName evidence="2">Gfo/Idh/MocA-like oxidoreductase N-terminal domain-containing protein</fullName>
    </recommendedName>
</protein>
<dbReference type="PANTHER" id="PTHR43818">
    <property type="entry name" value="BCDNA.GH03377"/>
    <property type="match status" value="1"/>
</dbReference>
<dbReference type="Gene3D" id="3.40.50.720">
    <property type="entry name" value="NAD(P)-binding Rossmann-like Domain"/>
    <property type="match status" value="1"/>
</dbReference>
<dbReference type="AlphaFoldDB" id="A0A4T0I799"/>
<dbReference type="Proteomes" id="UP000306954">
    <property type="component" value="Unassembled WGS sequence"/>
</dbReference>
<feature type="domain" description="Gfo/Idh/MocA-like oxidoreductase N-terminal" evidence="2">
    <location>
        <begin position="3"/>
        <end position="124"/>
    </location>
</feature>
<dbReference type="EMBL" id="SPOF01000018">
    <property type="protein sequence ID" value="TIB12549.1"/>
    <property type="molecule type" value="Genomic_DNA"/>
</dbReference>
<dbReference type="InterPro" id="IPR050463">
    <property type="entry name" value="Gfo/Idh/MocA_oxidrdct_glycsds"/>
</dbReference>
<dbReference type="GO" id="GO:0000166">
    <property type="term" value="F:nucleotide binding"/>
    <property type="evidence" value="ECO:0007669"/>
    <property type="project" value="InterPro"/>
</dbReference>
<evidence type="ECO:0000259" key="2">
    <source>
        <dbReference type="Pfam" id="PF01408"/>
    </source>
</evidence>
<dbReference type="SUPFAM" id="SSF55347">
    <property type="entry name" value="Glyceraldehyde-3-phosphate dehydrogenase-like, C-terminal domain"/>
    <property type="match status" value="1"/>
</dbReference>
<reference evidence="3 4" key="1">
    <citation type="submission" date="2019-03" db="EMBL/GenBank/DDBJ databases">
        <title>Sequencing 23 genomes of Wallemia ichthyophaga.</title>
        <authorList>
            <person name="Gostincar C."/>
        </authorList>
    </citation>
    <scope>NUCLEOTIDE SEQUENCE [LARGE SCALE GENOMIC DNA]</scope>
    <source>
        <strain evidence="3 4">EXF-8621</strain>
    </source>
</reference>
<evidence type="ECO:0000313" key="3">
    <source>
        <dbReference type="EMBL" id="TIB12549.1"/>
    </source>
</evidence>
<dbReference type="PANTHER" id="PTHR43818:SF11">
    <property type="entry name" value="BCDNA.GH03377"/>
    <property type="match status" value="1"/>
</dbReference>
<organism evidence="3 4">
    <name type="scientific">Wallemia ichthyophaga</name>
    <dbReference type="NCBI Taxonomy" id="245174"/>
    <lineage>
        <taxon>Eukaryota</taxon>
        <taxon>Fungi</taxon>
        <taxon>Dikarya</taxon>
        <taxon>Basidiomycota</taxon>
        <taxon>Wallemiomycotina</taxon>
        <taxon>Wallemiomycetes</taxon>
        <taxon>Wallemiales</taxon>
        <taxon>Wallemiaceae</taxon>
        <taxon>Wallemia</taxon>
    </lineage>
</organism>
<proteinExistence type="predicted"/>
<evidence type="ECO:0000313" key="4">
    <source>
        <dbReference type="Proteomes" id="UP000306954"/>
    </source>
</evidence>
<keyword evidence="1" id="KW-0560">Oxidoreductase</keyword>
<dbReference type="GO" id="GO:0016491">
    <property type="term" value="F:oxidoreductase activity"/>
    <property type="evidence" value="ECO:0007669"/>
    <property type="project" value="UniProtKB-KW"/>
</dbReference>
<name>A0A4T0I799_WALIC</name>
<dbReference type="OMA" id="EITQVAH"/>
<dbReference type="InterPro" id="IPR036291">
    <property type="entry name" value="NAD(P)-bd_dom_sf"/>
</dbReference>
<comment type="caution">
    <text evidence="3">The sequence shown here is derived from an EMBL/GenBank/DDBJ whole genome shotgun (WGS) entry which is preliminary data.</text>
</comment>
<dbReference type="OrthoDB" id="446809at2759"/>
<dbReference type="InterPro" id="IPR000683">
    <property type="entry name" value="Gfo/Idh/MocA-like_OxRdtase_N"/>
</dbReference>
<dbReference type="Gene3D" id="3.30.360.10">
    <property type="entry name" value="Dihydrodipicolinate Reductase, domain 2"/>
    <property type="match status" value="1"/>
</dbReference>
<gene>
    <name evidence="3" type="ORF">E3P90_02004</name>
</gene>
<dbReference type="Pfam" id="PF01408">
    <property type="entry name" value="GFO_IDH_MocA"/>
    <property type="match status" value="1"/>
</dbReference>